<reference evidence="1" key="1">
    <citation type="journal article" date="2014" name="Int. J. Syst. Evol. Microbiol.">
        <title>Complete genome sequence of Corynebacterium casei LMG S-19264T (=DSM 44701T), isolated from a smear-ripened cheese.</title>
        <authorList>
            <consortium name="US DOE Joint Genome Institute (JGI-PGF)"/>
            <person name="Walter F."/>
            <person name="Albersmeier A."/>
            <person name="Kalinowski J."/>
            <person name="Ruckert C."/>
        </authorList>
    </citation>
    <scope>NUCLEOTIDE SEQUENCE</scope>
    <source>
        <strain evidence="1">VKM Ac-1069</strain>
    </source>
</reference>
<dbReference type="RefSeq" id="WP_037049878.1">
    <property type="nucleotide sequence ID" value="NZ_BAAAUZ010000051.1"/>
</dbReference>
<protein>
    <submittedName>
        <fullName evidence="1">Uncharacterized protein</fullName>
    </submittedName>
</protein>
<comment type="caution">
    <text evidence="1">The sequence shown here is derived from an EMBL/GenBank/DDBJ whole genome shotgun (WGS) entry which is preliminary data.</text>
</comment>
<accession>A0A9W6NYE4</accession>
<proteinExistence type="predicted"/>
<organism evidence="1 2">
    <name type="scientific">Pseudonocardia halophobica</name>
    <dbReference type="NCBI Taxonomy" id="29401"/>
    <lineage>
        <taxon>Bacteria</taxon>
        <taxon>Bacillati</taxon>
        <taxon>Actinomycetota</taxon>
        <taxon>Actinomycetes</taxon>
        <taxon>Pseudonocardiales</taxon>
        <taxon>Pseudonocardiaceae</taxon>
        <taxon>Pseudonocardia</taxon>
    </lineage>
</organism>
<dbReference type="Proteomes" id="UP001143463">
    <property type="component" value="Unassembled WGS sequence"/>
</dbReference>
<gene>
    <name evidence="1" type="ORF">GCM10017577_49580</name>
</gene>
<evidence type="ECO:0000313" key="1">
    <source>
        <dbReference type="EMBL" id="GLL13814.1"/>
    </source>
</evidence>
<name>A0A9W6NYE4_9PSEU</name>
<evidence type="ECO:0000313" key="2">
    <source>
        <dbReference type="Proteomes" id="UP001143463"/>
    </source>
</evidence>
<sequence>MKPTTGARLGSSGCTTQVIVVRPPSEDVDLTCGNVPMAPLPVDAGSPIGEDGPGSLTGKRYVHPATGMELLCTKAGAGQLRVGDEVLGIKQAKSLPSSD</sequence>
<dbReference type="EMBL" id="BSFQ01000025">
    <property type="protein sequence ID" value="GLL13814.1"/>
    <property type="molecule type" value="Genomic_DNA"/>
</dbReference>
<keyword evidence="2" id="KW-1185">Reference proteome</keyword>
<dbReference type="AlphaFoldDB" id="A0A9W6NYE4"/>
<reference evidence="1" key="2">
    <citation type="submission" date="2023-01" db="EMBL/GenBank/DDBJ databases">
        <authorList>
            <person name="Sun Q."/>
            <person name="Evtushenko L."/>
        </authorList>
    </citation>
    <scope>NUCLEOTIDE SEQUENCE</scope>
    <source>
        <strain evidence="1">VKM Ac-1069</strain>
    </source>
</reference>